<dbReference type="EMBL" id="AJ970669">
    <property type="protein sequence ID" value="CAJ17925.1"/>
    <property type="molecule type" value="Genomic_DNA"/>
</dbReference>
<dbReference type="RefSeq" id="WP_122225362.1">
    <property type="nucleotide sequence ID" value="NC_022588.1"/>
</dbReference>
<evidence type="ECO:0000313" key="2">
    <source>
        <dbReference type="EMBL" id="CAJ17925.1"/>
    </source>
</evidence>
<dbReference type="UniPathway" id="UPA00378"/>
<name>Q3LBM4_9MOLU</name>
<dbReference type="PATRIC" id="fig|69896.5.peg.22"/>
<keyword evidence="1" id="KW-0812">Transmembrane</keyword>
<reference evidence="2" key="1">
    <citation type="journal article" date="2006" name="Appl. Environ. Microbiol.">
        <title>Stolbur phytoplasma genome survey achieved using a suppression subtractive hybridization approach with high specificity.</title>
        <authorList>
            <person name="Cimerman A."/>
            <person name="Arnaud G."/>
            <person name="Foissac X."/>
        </authorList>
    </citation>
    <scope>NUCLEOTIDE SEQUENCE</scope>
</reference>
<accession>Q3LBM4</accession>
<keyword evidence="1" id="KW-1133">Transmembrane helix</keyword>
<feature type="transmembrane region" description="Helical" evidence="1">
    <location>
        <begin position="22"/>
        <end position="42"/>
    </location>
</feature>
<keyword evidence="1" id="KW-0472">Membrane</keyword>
<protein>
    <submittedName>
        <fullName evidence="2">Uncharacterized protein</fullName>
    </submittedName>
</protein>
<proteinExistence type="predicted"/>
<dbReference type="AlphaFoldDB" id="Q3LBM4"/>
<organism evidence="2">
    <name type="scientific">Candidatus Phytoplasma solani</name>
    <dbReference type="NCBI Taxonomy" id="69896"/>
    <lineage>
        <taxon>Bacteria</taxon>
        <taxon>Bacillati</taxon>
        <taxon>Mycoplasmatota</taxon>
        <taxon>Mollicutes</taxon>
        <taxon>Acholeplasmatales</taxon>
        <taxon>Acholeplasmataceae</taxon>
        <taxon>Candidatus Phytoplasma</taxon>
        <taxon>16SrXII (Stolbur group)</taxon>
    </lineage>
</organism>
<sequence length="59" mass="6914">MNGKYNFWQILLEKNPDNVSNVVYFVTFTVLVGYLPFIFCILDDCFQVSSFIKSLLIKK</sequence>
<evidence type="ECO:0000256" key="1">
    <source>
        <dbReference type="SAM" id="Phobius"/>
    </source>
</evidence>